<sequence length="353" mass="39862">MRIYTFVFLVSNAAPTRATGLPGESDHLTMEDISTASAPLFIHDPNNTRVNRLFNSRVAMDDEERAPGLNLPKISTVLEGAQKTARFKLKGGASKNEITFNALHRLSGKNGKQLKLVKVGSRESAQEEMDRLDDVVRKMETRKFREGSDTAIVDLKIWNSAYSIKMVVAVLKRRNFFRHICFQKVRALEQCFGENEAGLFETLSEGFGGMASFTSFLSIAKRSPIVGDFAEYLQKKLLQFWRNSEVPVDDVLNLLYLTKRGWRYETLDTLVEYVAVLSEVKPIEAYRETIELLKKKYSKPVIMRMIPEGKGAAVESATLHQRDGKVSKQTDLANDLKKALFESYEVGVGPTHR</sequence>
<name>A0AAV1TS84_9STRA</name>
<dbReference type="Proteomes" id="UP001162060">
    <property type="component" value="Unassembled WGS sequence"/>
</dbReference>
<organism evidence="1 2">
    <name type="scientific">Peronospora matthiolae</name>
    <dbReference type="NCBI Taxonomy" id="2874970"/>
    <lineage>
        <taxon>Eukaryota</taxon>
        <taxon>Sar</taxon>
        <taxon>Stramenopiles</taxon>
        <taxon>Oomycota</taxon>
        <taxon>Peronosporomycetes</taxon>
        <taxon>Peronosporales</taxon>
        <taxon>Peronosporaceae</taxon>
        <taxon>Peronospora</taxon>
    </lineage>
</organism>
<gene>
    <name evidence="1" type="ORF">PM001_LOCUS9378</name>
</gene>
<reference evidence="1" key="1">
    <citation type="submission" date="2024-01" db="EMBL/GenBank/DDBJ databases">
        <authorList>
            <person name="Webb A."/>
        </authorList>
    </citation>
    <scope>NUCLEOTIDE SEQUENCE</scope>
    <source>
        <strain evidence="1">Pm1</strain>
    </source>
</reference>
<protein>
    <recommendedName>
        <fullName evidence="3">RxLR effector candidate protein</fullName>
    </recommendedName>
</protein>
<dbReference type="EMBL" id="CAKLBY020000073">
    <property type="protein sequence ID" value="CAK7924228.1"/>
    <property type="molecule type" value="Genomic_DNA"/>
</dbReference>
<proteinExistence type="predicted"/>
<evidence type="ECO:0008006" key="3">
    <source>
        <dbReference type="Google" id="ProtNLM"/>
    </source>
</evidence>
<accession>A0AAV1TS84</accession>
<evidence type="ECO:0000313" key="1">
    <source>
        <dbReference type="EMBL" id="CAK7924228.1"/>
    </source>
</evidence>
<comment type="caution">
    <text evidence="1">The sequence shown here is derived from an EMBL/GenBank/DDBJ whole genome shotgun (WGS) entry which is preliminary data.</text>
</comment>
<evidence type="ECO:0000313" key="2">
    <source>
        <dbReference type="Proteomes" id="UP001162060"/>
    </source>
</evidence>
<dbReference type="AlphaFoldDB" id="A0AAV1TS84"/>